<comment type="subcellular location">
    <subcellularLocation>
        <location evidence="2">Endoplasmic reticulum membrane</location>
        <topology evidence="2">Single-pass type I membrane protein</topology>
    </subcellularLocation>
</comment>
<keyword evidence="10" id="KW-0832">Ubl conjugation</keyword>
<keyword evidence="8 15" id="KW-0732">Signal</keyword>
<protein>
    <recommendedName>
        <fullName evidence="5">Translocon-associated protein subunit delta</fullName>
    </recommendedName>
    <alternativeName>
        <fullName evidence="14">Signal sequence receptor subunit delta</fullName>
    </alternativeName>
</protein>
<dbReference type="Pfam" id="PF05404">
    <property type="entry name" value="TRAP-delta"/>
    <property type="match status" value="2"/>
</dbReference>
<evidence type="ECO:0000256" key="3">
    <source>
        <dbReference type="ARBA" id="ARBA00009294"/>
    </source>
</evidence>
<evidence type="ECO:0000256" key="4">
    <source>
        <dbReference type="ARBA" id="ARBA00011819"/>
    </source>
</evidence>
<evidence type="ECO:0000256" key="5">
    <source>
        <dbReference type="ARBA" id="ARBA00014387"/>
    </source>
</evidence>
<dbReference type="InterPro" id="IPR008855">
    <property type="entry name" value="TRAP-delta"/>
</dbReference>
<evidence type="ECO:0000256" key="15">
    <source>
        <dbReference type="SAM" id="SignalP"/>
    </source>
</evidence>
<name>A0AAD4JQY5_9MUSC</name>
<evidence type="ECO:0000256" key="14">
    <source>
        <dbReference type="ARBA" id="ARBA00031791"/>
    </source>
</evidence>
<dbReference type="Proteomes" id="UP001200034">
    <property type="component" value="Unassembled WGS sequence"/>
</dbReference>
<gene>
    <name evidence="16" type="ORF">KR093_003031</name>
</gene>
<organism evidence="16 17">
    <name type="scientific">Drosophila rubida</name>
    <dbReference type="NCBI Taxonomy" id="30044"/>
    <lineage>
        <taxon>Eukaryota</taxon>
        <taxon>Metazoa</taxon>
        <taxon>Ecdysozoa</taxon>
        <taxon>Arthropoda</taxon>
        <taxon>Hexapoda</taxon>
        <taxon>Insecta</taxon>
        <taxon>Pterygota</taxon>
        <taxon>Neoptera</taxon>
        <taxon>Endopterygota</taxon>
        <taxon>Diptera</taxon>
        <taxon>Brachycera</taxon>
        <taxon>Muscomorpha</taxon>
        <taxon>Ephydroidea</taxon>
        <taxon>Drosophilidae</taxon>
        <taxon>Drosophila</taxon>
    </lineage>
</organism>
<keyword evidence="6" id="KW-1017">Isopeptide bond</keyword>
<feature type="signal peptide" evidence="15">
    <location>
        <begin position="1"/>
        <end position="21"/>
    </location>
</feature>
<evidence type="ECO:0000313" key="17">
    <source>
        <dbReference type="Proteomes" id="UP001200034"/>
    </source>
</evidence>
<evidence type="ECO:0000256" key="8">
    <source>
        <dbReference type="ARBA" id="ARBA00022729"/>
    </source>
</evidence>
<comment type="similarity">
    <text evidence="3">Belongs to the TRAP-delta family.</text>
</comment>
<comment type="caution">
    <text evidence="16">The sequence shown here is derived from an EMBL/GenBank/DDBJ whole genome shotgun (WGS) entry which is preliminary data.</text>
</comment>
<keyword evidence="17" id="KW-1185">Reference proteome</keyword>
<evidence type="ECO:0000256" key="2">
    <source>
        <dbReference type="ARBA" id="ARBA00004115"/>
    </source>
</evidence>
<keyword evidence="11" id="KW-1133">Transmembrane helix</keyword>
<sequence>MYRQMLALCLVAVVCATGAQGSCKATINAFSTQDATILTQLAYVAEFTLQCSNSAQPSLFAEFPCGKVVPVAKVGDSKYQVSKSPCASMSRRVHIGCPLQVSWVEDIKQGSSGNVQVRLFDEDGYAGVRKAQRDGDKVSSVKSLLDITVPTKGAYKGPWIKAELLAAFLVGGVAYFAFTTKSKVQS</sequence>
<accession>A0AAD4JQY5</accession>
<evidence type="ECO:0000256" key="10">
    <source>
        <dbReference type="ARBA" id="ARBA00022843"/>
    </source>
</evidence>
<dbReference type="PANTHER" id="PTHR12731:SF1">
    <property type="entry name" value="TRANSLOCON-ASSOCIATED PROTEIN SUBUNIT DELTA"/>
    <property type="match status" value="1"/>
</dbReference>
<evidence type="ECO:0000256" key="1">
    <source>
        <dbReference type="ARBA" id="ARBA00002838"/>
    </source>
</evidence>
<dbReference type="PANTHER" id="PTHR12731">
    <property type="entry name" value="TRANSLOCON-ASSOCIATED PROTEIN, DELTA SUBUNIT"/>
    <property type="match status" value="1"/>
</dbReference>
<keyword evidence="7" id="KW-0812">Transmembrane</keyword>
<evidence type="ECO:0000256" key="7">
    <source>
        <dbReference type="ARBA" id="ARBA00022692"/>
    </source>
</evidence>
<evidence type="ECO:0000256" key="13">
    <source>
        <dbReference type="ARBA" id="ARBA00023157"/>
    </source>
</evidence>
<keyword evidence="13" id="KW-1015">Disulfide bond</keyword>
<keyword evidence="12" id="KW-0472">Membrane</keyword>
<evidence type="ECO:0000256" key="12">
    <source>
        <dbReference type="ARBA" id="ARBA00023136"/>
    </source>
</evidence>
<evidence type="ECO:0000256" key="11">
    <source>
        <dbReference type="ARBA" id="ARBA00022989"/>
    </source>
</evidence>
<dbReference type="GO" id="GO:0005789">
    <property type="term" value="C:endoplasmic reticulum membrane"/>
    <property type="evidence" value="ECO:0007669"/>
    <property type="project" value="UniProtKB-SubCell"/>
</dbReference>
<dbReference type="EMBL" id="JAJJHW010003889">
    <property type="protein sequence ID" value="KAH8354972.1"/>
    <property type="molecule type" value="Genomic_DNA"/>
</dbReference>
<evidence type="ECO:0000313" key="16">
    <source>
        <dbReference type="EMBL" id="KAH8354972.1"/>
    </source>
</evidence>
<keyword evidence="9" id="KW-0256">Endoplasmic reticulum</keyword>
<feature type="chain" id="PRO_5042088135" description="Translocon-associated protein subunit delta" evidence="15">
    <location>
        <begin position="22"/>
        <end position="186"/>
    </location>
</feature>
<dbReference type="AlphaFoldDB" id="A0AAD4JQY5"/>
<comment type="subunit">
    <text evidence="4">Heterotetramer of TRAP-alpha, TRAP-beta, TRAP-delta and TRAP-gamma.</text>
</comment>
<proteinExistence type="inferred from homology"/>
<comment type="function">
    <text evidence="1">TRAP proteins are part of a complex whose function is to bind calcium to the ER membrane and thereby regulate the retention of ER resident proteins.</text>
</comment>
<reference evidence="16" key="1">
    <citation type="journal article" date="2021" name="Mol. Ecol. Resour.">
        <title>Phylogenomic analyses of the genus Drosophila reveals genomic signals of climate adaptation.</title>
        <authorList>
            <person name="Li F."/>
            <person name="Rane R.V."/>
            <person name="Luria V."/>
            <person name="Xiong Z."/>
            <person name="Chen J."/>
            <person name="Li Z."/>
            <person name="Catullo R.A."/>
            <person name="Griffin P.C."/>
            <person name="Schiffer M."/>
            <person name="Pearce S."/>
            <person name="Lee S.F."/>
            <person name="McElroy K."/>
            <person name="Stocker A."/>
            <person name="Shirriffs J."/>
            <person name="Cockerell F."/>
            <person name="Coppin C."/>
            <person name="Sgro C.M."/>
            <person name="Karger A."/>
            <person name="Cain J.W."/>
            <person name="Weber J.A."/>
            <person name="Santpere G."/>
            <person name="Kirschner M.W."/>
            <person name="Hoffmann A.A."/>
            <person name="Oakeshott J.G."/>
            <person name="Zhang G."/>
        </authorList>
    </citation>
    <scope>NUCLEOTIDE SEQUENCE</scope>
    <source>
        <strain evidence="16">BGI-SZ-2011g</strain>
    </source>
</reference>
<evidence type="ECO:0000256" key="6">
    <source>
        <dbReference type="ARBA" id="ARBA00022499"/>
    </source>
</evidence>
<evidence type="ECO:0000256" key="9">
    <source>
        <dbReference type="ARBA" id="ARBA00022824"/>
    </source>
</evidence>